<keyword evidence="1 3" id="KW-0378">Hydrolase</keyword>
<keyword evidence="2 3" id="KW-0326">Glycosidase</keyword>
<dbReference type="Pfam" id="PF02838">
    <property type="entry name" value="Glyco_hydro_20b"/>
    <property type="match status" value="1"/>
</dbReference>
<dbReference type="Gene3D" id="3.20.20.80">
    <property type="entry name" value="Glycosidases"/>
    <property type="match status" value="1"/>
</dbReference>
<evidence type="ECO:0000256" key="2">
    <source>
        <dbReference type="ARBA" id="ARBA00023295"/>
    </source>
</evidence>
<name>A0ABX1KE82_9MICO</name>
<dbReference type="InterPro" id="IPR051822">
    <property type="entry name" value="Glycosyl_Hydrolase_84"/>
</dbReference>
<dbReference type="InterPro" id="IPR017853">
    <property type="entry name" value="GH"/>
</dbReference>
<proteinExistence type="inferred from homology"/>
<sequence>MLDDDAILDPMPVLPQPRRAEWRPGAWPLADLVVRESTVADLPAEGYRLEVAEGRAAVEASGPRGFRHARATLEELADANGGHVPDAVIDDAPVLRRRGIIEGFYGEPWSHEERLAALRLAGRLKLNSYVYAPKDDPWHRERWRELYPADALERLVELAREGAAHGVDVVVALHPAGSMVFADDAEHELLAAKATQLLDAGIPSVALLFDDVPMTPTNDADRERFGDDGAGIGTAHALAATRFLADVLRPRQADAELLVVATDYAGTGASDYRTAFAAGLPDDTYVWWTGRDIVVGDITRADIDAAAGVFGDRLLLWDNFPVNDFDRGRAFLGPLVGRTREVEGSALHGAWTNPMVEFAPGCFGMAAFADWAWNPAAYDPDRAARAALRIVAGTDAAALAPLVRTLSSWPPSAPMDPALADAAEAALTGTDGASLRARLEQFVALRDLTVDREPARSLRPWLEAASDMGAAGVAALDFAAGAADRADVESALARAEAHTAKVATDVVPPFVRAVLERAGA</sequence>
<dbReference type="PROSITE" id="PS52009">
    <property type="entry name" value="GH84"/>
    <property type="match status" value="1"/>
</dbReference>
<dbReference type="InterPro" id="IPR029018">
    <property type="entry name" value="Hex-like_dom2"/>
</dbReference>
<dbReference type="EMBL" id="JABACI010000004">
    <property type="protein sequence ID" value="NLP85347.1"/>
    <property type="molecule type" value="Genomic_DNA"/>
</dbReference>
<organism evidence="5 6">
    <name type="scientific">Microbacterium salsuginis</name>
    <dbReference type="NCBI Taxonomy" id="2722803"/>
    <lineage>
        <taxon>Bacteria</taxon>
        <taxon>Bacillati</taxon>
        <taxon>Actinomycetota</taxon>
        <taxon>Actinomycetes</taxon>
        <taxon>Micrococcales</taxon>
        <taxon>Microbacteriaceae</taxon>
        <taxon>Microbacterium</taxon>
    </lineage>
</organism>
<dbReference type="SUPFAM" id="SSF51445">
    <property type="entry name" value="(Trans)glycosidases"/>
    <property type="match status" value="1"/>
</dbReference>
<dbReference type="PANTHER" id="PTHR13170">
    <property type="entry name" value="O-GLCNACASE"/>
    <property type="match status" value="1"/>
</dbReference>
<dbReference type="InterPro" id="IPR011496">
    <property type="entry name" value="O-GlcNAcase_cat"/>
</dbReference>
<dbReference type="Proteomes" id="UP001429745">
    <property type="component" value="Unassembled WGS sequence"/>
</dbReference>
<dbReference type="SUPFAM" id="SSF55545">
    <property type="entry name" value="beta-N-acetylhexosaminidase-like domain"/>
    <property type="match status" value="1"/>
</dbReference>
<gene>
    <name evidence="5" type="ORF">HF576_15980</name>
</gene>
<evidence type="ECO:0000256" key="1">
    <source>
        <dbReference type="ARBA" id="ARBA00022801"/>
    </source>
</evidence>
<accession>A0ABX1KE82</accession>
<evidence type="ECO:0000256" key="3">
    <source>
        <dbReference type="PROSITE-ProRule" id="PRU01353"/>
    </source>
</evidence>
<protein>
    <recommendedName>
        <fullName evidence="4">GH84 domain-containing protein</fullName>
    </recommendedName>
</protein>
<reference evidence="5 6" key="1">
    <citation type="submission" date="2020-04" db="EMBL/GenBank/DDBJ databases">
        <title>CFH 90308 Microbacterium sp.</title>
        <authorList>
            <person name="Nie G."/>
            <person name="Ming H."/>
            <person name="Xia T."/>
        </authorList>
    </citation>
    <scope>NUCLEOTIDE SEQUENCE [LARGE SCALE GENOMIC DNA]</scope>
    <source>
        <strain evidence="5 6">CFH 90308</strain>
    </source>
</reference>
<evidence type="ECO:0000259" key="4">
    <source>
        <dbReference type="PROSITE" id="PS52009"/>
    </source>
</evidence>
<feature type="active site" description="Proton donor" evidence="3">
    <location>
        <position position="211"/>
    </location>
</feature>
<keyword evidence="6" id="KW-1185">Reference proteome</keyword>
<evidence type="ECO:0000313" key="6">
    <source>
        <dbReference type="Proteomes" id="UP001429745"/>
    </source>
</evidence>
<evidence type="ECO:0000313" key="5">
    <source>
        <dbReference type="EMBL" id="NLP85347.1"/>
    </source>
</evidence>
<comment type="similarity">
    <text evidence="3">Belongs to the glycosyl hydrolase 84 family.</text>
</comment>
<dbReference type="Gene3D" id="3.30.379.10">
    <property type="entry name" value="Chitobiase/beta-hexosaminidase domain 2-like"/>
    <property type="match status" value="1"/>
</dbReference>
<dbReference type="InterPro" id="IPR015882">
    <property type="entry name" value="HEX_bac_N"/>
</dbReference>
<dbReference type="Pfam" id="PF07555">
    <property type="entry name" value="NAGidase"/>
    <property type="match status" value="1"/>
</dbReference>
<feature type="domain" description="GH84" evidence="4">
    <location>
        <begin position="96"/>
        <end position="376"/>
    </location>
</feature>
<comment type="caution">
    <text evidence="5">The sequence shown here is derived from an EMBL/GenBank/DDBJ whole genome shotgun (WGS) entry which is preliminary data.</text>
</comment>
<dbReference type="PANTHER" id="PTHR13170:SF16">
    <property type="entry name" value="PROTEIN O-GLCNACASE"/>
    <property type="match status" value="1"/>
</dbReference>
<dbReference type="RefSeq" id="WP_168913759.1">
    <property type="nucleotide sequence ID" value="NZ_JABACI010000004.1"/>
</dbReference>